<evidence type="ECO:0000313" key="2">
    <source>
        <dbReference type="Proteomes" id="UP001149079"/>
    </source>
</evidence>
<organism evidence="1 2">
    <name type="scientific">Penicillium bovifimosum</name>
    <dbReference type="NCBI Taxonomy" id="126998"/>
    <lineage>
        <taxon>Eukaryota</taxon>
        <taxon>Fungi</taxon>
        <taxon>Dikarya</taxon>
        <taxon>Ascomycota</taxon>
        <taxon>Pezizomycotina</taxon>
        <taxon>Eurotiomycetes</taxon>
        <taxon>Eurotiomycetidae</taxon>
        <taxon>Eurotiales</taxon>
        <taxon>Aspergillaceae</taxon>
        <taxon>Penicillium</taxon>
    </lineage>
</organism>
<gene>
    <name evidence="1" type="ORF">N7515_006460</name>
</gene>
<dbReference type="AlphaFoldDB" id="A0A9W9GW33"/>
<dbReference type="OrthoDB" id="1925334at2759"/>
<name>A0A9W9GW33_9EURO</name>
<sequence>MGLNLGVSSYANHPVKEITDGPSHDVMQLYSMSDKPKQERMLLISLGYGGMN</sequence>
<protein>
    <submittedName>
        <fullName evidence="1">Aldolase-type TIM barrel</fullName>
    </submittedName>
</protein>
<keyword evidence="2" id="KW-1185">Reference proteome</keyword>
<reference evidence="1" key="2">
    <citation type="journal article" date="2023" name="IMA Fungus">
        <title>Comparative genomic study of the Penicillium genus elucidates a diverse pangenome and 15 lateral gene transfer events.</title>
        <authorList>
            <person name="Petersen C."/>
            <person name="Sorensen T."/>
            <person name="Nielsen M.R."/>
            <person name="Sondergaard T.E."/>
            <person name="Sorensen J.L."/>
            <person name="Fitzpatrick D.A."/>
            <person name="Frisvad J.C."/>
            <person name="Nielsen K.L."/>
        </authorList>
    </citation>
    <scope>NUCLEOTIDE SEQUENCE</scope>
    <source>
        <strain evidence="1">IBT 22155</strain>
    </source>
</reference>
<dbReference type="GeneID" id="81406374"/>
<evidence type="ECO:0000313" key="1">
    <source>
        <dbReference type="EMBL" id="KAJ5130421.1"/>
    </source>
</evidence>
<dbReference type="Proteomes" id="UP001149079">
    <property type="component" value="Unassembled WGS sequence"/>
</dbReference>
<comment type="caution">
    <text evidence="1">The sequence shown here is derived from an EMBL/GenBank/DDBJ whole genome shotgun (WGS) entry which is preliminary data.</text>
</comment>
<dbReference type="RefSeq" id="XP_056520800.1">
    <property type="nucleotide sequence ID" value="XM_056667204.1"/>
</dbReference>
<accession>A0A9W9GW33</accession>
<reference evidence="1" key="1">
    <citation type="submission" date="2022-11" db="EMBL/GenBank/DDBJ databases">
        <authorList>
            <person name="Petersen C."/>
        </authorList>
    </citation>
    <scope>NUCLEOTIDE SEQUENCE</scope>
    <source>
        <strain evidence="1">IBT 22155</strain>
    </source>
</reference>
<dbReference type="EMBL" id="JAPQKL010000005">
    <property type="protein sequence ID" value="KAJ5130421.1"/>
    <property type="molecule type" value="Genomic_DNA"/>
</dbReference>
<proteinExistence type="predicted"/>